<dbReference type="Gene3D" id="3.30.565.10">
    <property type="entry name" value="Histidine kinase-like ATPase, C-terminal domain"/>
    <property type="match status" value="1"/>
</dbReference>
<dbReference type="PROSITE" id="PS50109">
    <property type="entry name" value="HIS_KIN"/>
    <property type="match status" value="1"/>
</dbReference>
<evidence type="ECO:0000259" key="13">
    <source>
        <dbReference type="PROSITE" id="PS50885"/>
    </source>
</evidence>
<evidence type="ECO:0000256" key="11">
    <source>
        <dbReference type="SAM" id="Phobius"/>
    </source>
</evidence>
<dbReference type="SUPFAM" id="SSF47384">
    <property type="entry name" value="Homodimeric domain of signal transducing histidine kinase"/>
    <property type="match status" value="1"/>
</dbReference>
<dbReference type="RefSeq" id="WP_104231257.1">
    <property type="nucleotide sequence ID" value="NZ_PSNW01000008.1"/>
</dbReference>
<feature type="domain" description="HAMP" evidence="13">
    <location>
        <begin position="186"/>
        <end position="237"/>
    </location>
</feature>
<dbReference type="InterPro" id="IPR050428">
    <property type="entry name" value="TCS_sensor_his_kinase"/>
</dbReference>
<name>A0A2S5TEF1_9GAMM</name>
<proteinExistence type="predicted"/>
<dbReference type="InterPro" id="IPR005467">
    <property type="entry name" value="His_kinase_dom"/>
</dbReference>
<evidence type="ECO:0000256" key="2">
    <source>
        <dbReference type="ARBA" id="ARBA00004370"/>
    </source>
</evidence>
<dbReference type="Pfam" id="PF02518">
    <property type="entry name" value="HATPase_c"/>
    <property type="match status" value="1"/>
</dbReference>
<evidence type="ECO:0000256" key="1">
    <source>
        <dbReference type="ARBA" id="ARBA00000085"/>
    </source>
</evidence>
<keyword evidence="8 11" id="KW-1133">Transmembrane helix</keyword>
<dbReference type="SUPFAM" id="SSF55874">
    <property type="entry name" value="ATPase domain of HSP90 chaperone/DNA topoisomerase II/histidine kinase"/>
    <property type="match status" value="1"/>
</dbReference>
<evidence type="ECO:0000256" key="4">
    <source>
        <dbReference type="ARBA" id="ARBA00022553"/>
    </source>
</evidence>
<evidence type="ECO:0000256" key="7">
    <source>
        <dbReference type="ARBA" id="ARBA00022777"/>
    </source>
</evidence>
<sequence>MIRNSLRGRLLTASALVLTAFVALTAYALDQAFRSSLLTAEEEKLKGLVYALLGSAAPREDGELSIALDAVPDPRLRQPLSGLDAALFDERGHAVWSSAAFLDLPPPALTEVGQWQFERLRNPDVFSLSFGLRWIDLARDPRRYNIVVLETTKGYREQMASFRRTLWGWLGGTAMALTATLLFLQRWSLAPLLRLGRELQEIESGMQDEITGQYPDEIRPLTHDLNAMIVNERNQQLRYRNALGDLAHTLKTPLAVLSGMSQERGLAAAQREQLQEQVTRMQRIVDHQLRRAAAAGTRTLSKPLRVRPLIEKIAGALTKVYADKDPRFDLQLTPNLKLRADQGDLYELLGNLLDNACKYGGGRVRISSRVADNRCSFVVEDDGPGFPENPDLLLQRGVRADDQTPGQGIGLAAVAELVKAYEGQLDLGRSETLGGGKVTATLPLR</sequence>
<comment type="caution">
    <text evidence="14">The sequence shown here is derived from an EMBL/GenBank/DDBJ whole genome shotgun (WGS) entry which is preliminary data.</text>
</comment>
<keyword evidence="9" id="KW-0902">Two-component regulatory system</keyword>
<dbReference type="InterPro" id="IPR003594">
    <property type="entry name" value="HATPase_dom"/>
</dbReference>
<dbReference type="CDD" id="cd00082">
    <property type="entry name" value="HisKA"/>
    <property type="match status" value="1"/>
</dbReference>
<keyword evidence="10 11" id="KW-0472">Membrane</keyword>
<dbReference type="InterPro" id="IPR036097">
    <property type="entry name" value="HisK_dim/P_sf"/>
</dbReference>
<keyword evidence="4" id="KW-0597">Phosphoprotein</keyword>
<reference evidence="14 15" key="1">
    <citation type="submission" date="2018-02" db="EMBL/GenBank/DDBJ databases">
        <title>Genome sequencing of Solimonas sp. HR-BB.</title>
        <authorList>
            <person name="Lee Y."/>
            <person name="Jeon C.O."/>
        </authorList>
    </citation>
    <scope>NUCLEOTIDE SEQUENCE [LARGE SCALE GENOMIC DNA]</scope>
    <source>
        <strain evidence="14 15">HR-BB</strain>
    </source>
</reference>
<evidence type="ECO:0000256" key="6">
    <source>
        <dbReference type="ARBA" id="ARBA00022692"/>
    </source>
</evidence>
<feature type="transmembrane region" description="Helical" evidence="11">
    <location>
        <begin position="166"/>
        <end position="184"/>
    </location>
</feature>
<gene>
    <name evidence="14" type="ORF">C3942_14820</name>
</gene>
<evidence type="ECO:0000256" key="10">
    <source>
        <dbReference type="ARBA" id="ARBA00023136"/>
    </source>
</evidence>
<keyword evidence="14" id="KW-0067">ATP-binding</keyword>
<evidence type="ECO:0000313" key="14">
    <source>
        <dbReference type="EMBL" id="PPE73218.1"/>
    </source>
</evidence>
<dbReference type="GO" id="GO:0000155">
    <property type="term" value="F:phosphorelay sensor kinase activity"/>
    <property type="evidence" value="ECO:0007669"/>
    <property type="project" value="InterPro"/>
</dbReference>
<dbReference type="InterPro" id="IPR036890">
    <property type="entry name" value="HATPase_C_sf"/>
</dbReference>
<keyword evidence="7" id="KW-0418">Kinase</keyword>
<evidence type="ECO:0000259" key="12">
    <source>
        <dbReference type="PROSITE" id="PS50109"/>
    </source>
</evidence>
<dbReference type="AlphaFoldDB" id="A0A2S5TEF1"/>
<dbReference type="PANTHER" id="PTHR45436:SF4">
    <property type="entry name" value="SENSOR PROTEIN PHOQ"/>
    <property type="match status" value="1"/>
</dbReference>
<dbReference type="GO" id="GO:0005886">
    <property type="term" value="C:plasma membrane"/>
    <property type="evidence" value="ECO:0007669"/>
    <property type="project" value="TreeGrafter"/>
</dbReference>
<dbReference type="GO" id="GO:0005524">
    <property type="term" value="F:ATP binding"/>
    <property type="evidence" value="ECO:0007669"/>
    <property type="project" value="UniProtKB-KW"/>
</dbReference>
<keyword evidence="6 11" id="KW-0812">Transmembrane</keyword>
<dbReference type="SMART" id="SM00387">
    <property type="entry name" value="HATPase_c"/>
    <property type="match status" value="1"/>
</dbReference>
<keyword evidence="5" id="KW-0808">Transferase</keyword>
<dbReference type="OrthoDB" id="9809567at2"/>
<dbReference type="Gene3D" id="1.10.287.130">
    <property type="match status" value="1"/>
</dbReference>
<keyword evidence="14" id="KW-0547">Nucleotide-binding</keyword>
<dbReference type="InterPro" id="IPR003660">
    <property type="entry name" value="HAMP_dom"/>
</dbReference>
<dbReference type="PRINTS" id="PR00344">
    <property type="entry name" value="BCTRLSENSOR"/>
</dbReference>
<comment type="subcellular location">
    <subcellularLocation>
        <location evidence="2">Membrane</location>
    </subcellularLocation>
</comment>
<protein>
    <recommendedName>
        <fullName evidence="3">histidine kinase</fullName>
        <ecNumber evidence="3">2.7.13.3</ecNumber>
    </recommendedName>
</protein>
<dbReference type="InterPro" id="IPR004358">
    <property type="entry name" value="Sig_transdc_His_kin-like_C"/>
</dbReference>
<evidence type="ECO:0000256" key="9">
    <source>
        <dbReference type="ARBA" id="ARBA00023012"/>
    </source>
</evidence>
<dbReference type="Proteomes" id="UP000238220">
    <property type="component" value="Unassembled WGS sequence"/>
</dbReference>
<keyword evidence="15" id="KW-1185">Reference proteome</keyword>
<accession>A0A2S5TEF1</accession>
<evidence type="ECO:0000313" key="15">
    <source>
        <dbReference type="Proteomes" id="UP000238220"/>
    </source>
</evidence>
<evidence type="ECO:0000256" key="8">
    <source>
        <dbReference type="ARBA" id="ARBA00022989"/>
    </source>
</evidence>
<comment type="catalytic activity">
    <reaction evidence="1">
        <text>ATP + protein L-histidine = ADP + protein N-phospho-L-histidine.</text>
        <dbReference type="EC" id="2.7.13.3"/>
    </reaction>
</comment>
<feature type="domain" description="Histidine kinase" evidence="12">
    <location>
        <begin position="245"/>
        <end position="445"/>
    </location>
</feature>
<dbReference type="EMBL" id="PSNW01000008">
    <property type="protein sequence ID" value="PPE73218.1"/>
    <property type="molecule type" value="Genomic_DNA"/>
</dbReference>
<dbReference type="InterPro" id="IPR003661">
    <property type="entry name" value="HisK_dim/P_dom"/>
</dbReference>
<organism evidence="14 15">
    <name type="scientific">Solimonas fluminis</name>
    <dbReference type="NCBI Taxonomy" id="2086571"/>
    <lineage>
        <taxon>Bacteria</taxon>
        <taxon>Pseudomonadati</taxon>
        <taxon>Pseudomonadota</taxon>
        <taxon>Gammaproteobacteria</taxon>
        <taxon>Nevskiales</taxon>
        <taxon>Nevskiaceae</taxon>
        <taxon>Solimonas</taxon>
    </lineage>
</organism>
<dbReference type="PROSITE" id="PS50885">
    <property type="entry name" value="HAMP"/>
    <property type="match status" value="1"/>
</dbReference>
<dbReference type="PANTHER" id="PTHR45436">
    <property type="entry name" value="SENSOR HISTIDINE KINASE YKOH"/>
    <property type="match status" value="1"/>
</dbReference>
<evidence type="ECO:0000256" key="3">
    <source>
        <dbReference type="ARBA" id="ARBA00012438"/>
    </source>
</evidence>
<dbReference type="EC" id="2.7.13.3" evidence="3"/>
<evidence type="ECO:0000256" key="5">
    <source>
        <dbReference type="ARBA" id="ARBA00022679"/>
    </source>
</evidence>